<sequence>MRFGFFLTVALVVSLGVGLAAVDRAQAQLATDLVCNGCVDSTDVQDGSLGPQDLIPGSINTTTIANTSITGNKISGGAVTGAKIANGTISPLKLIPGSINTSTLATNSITSNKINNGAVLLEDLNAEVVGKLEPVNVVVVGADGTATENCTALRNAIAGITDASVSNGYLVRVGPGDFDCGGNAVVMKSFVDVEGSGQNVTLIRGINTSDVSAIVILADNSELRQATIQNDGVGDNSTLFPHTLRKNGGVGRVSDLQIVGFDAELIFCSSSRVIVRDSRLVTPENATVFCGSGVTFIGSELDVDLAVDGLGSSGSLCTATVDEAGALLSNSCGPLL</sequence>
<evidence type="ECO:0000313" key="3">
    <source>
        <dbReference type="Proteomes" id="UP000581135"/>
    </source>
</evidence>
<comment type="caution">
    <text evidence="2">The sequence shown here is derived from an EMBL/GenBank/DDBJ whole genome shotgun (WGS) entry which is preliminary data.</text>
</comment>
<dbReference type="AlphaFoldDB" id="A0A839SLY7"/>
<evidence type="ECO:0000313" key="2">
    <source>
        <dbReference type="EMBL" id="MBB3063841.1"/>
    </source>
</evidence>
<feature type="signal peptide" evidence="1">
    <location>
        <begin position="1"/>
        <end position="20"/>
    </location>
</feature>
<accession>A0A839SLY7</accession>
<name>A0A839SLY7_9PROT</name>
<keyword evidence="3" id="KW-1185">Reference proteome</keyword>
<evidence type="ECO:0000256" key="1">
    <source>
        <dbReference type="SAM" id="SignalP"/>
    </source>
</evidence>
<dbReference type="Proteomes" id="UP000581135">
    <property type="component" value="Unassembled WGS sequence"/>
</dbReference>
<dbReference type="EMBL" id="JACHXA010000001">
    <property type="protein sequence ID" value="MBB3063841.1"/>
    <property type="molecule type" value="Genomic_DNA"/>
</dbReference>
<gene>
    <name evidence="2" type="ORF">FHR98_000106</name>
</gene>
<dbReference type="RefSeq" id="WP_183414656.1">
    <property type="nucleotide sequence ID" value="NZ_JACHXA010000001.1"/>
</dbReference>
<protein>
    <submittedName>
        <fullName evidence="2">Uncharacterized protein</fullName>
    </submittedName>
</protein>
<keyword evidence="1" id="KW-0732">Signal</keyword>
<organism evidence="2 3">
    <name type="scientific">Limibacillus halophilus</name>
    <dbReference type="NCBI Taxonomy" id="1579333"/>
    <lineage>
        <taxon>Bacteria</taxon>
        <taxon>Pseudomonadati</taxon>
        <taxon>Pseudomonadota</taxon>
        <taxon>Alphaproteobacteria</taxon>
        <taxon>Rhodospirillales</taxon>
        <taxon>Rhodovibrionaceae</taxon>
        <taxon>Limibacillus</taxon>
    </lineage>
</organism>
<proteinExistence type="predicted"/>
<reference evidence="2 3" key="1">
    <citation type="submission" date="2020-08" db="EMBL/GenBank/DDBJ databases">
        <title>Genomic Encyclopedia of Type Strains, Phase III (KMG-III): the genomes of soil and plant-associated and newly described type strains.</title>
        <authorList>
            <person name="Whitman W."/>
        </authorList>
    </citation>
    <scope>NUCLEOTIDE SEQUENCE [LARGE SCALE GENOMIC DNA]</scope>
    <source>
        <strain evidence="2 3">CECT 8803</strain>
    </source>
</reference>
<feature type="chain" id="PRO_5032571358" evidence="1">
    <location>
        <begin position="21"/>
        <end position="336"/>
    </location>
</feature>
<dbReference type="SUPFAM" id="SSF51126">
    <property type="entry name" value="Pectin lyase-like"/>
    <property type="match status" value="1"/>
</dbReference>
<dbReference type="InterPro" id="IPR011050">
    <property type="entry name" value="Pectin_lyase_fold/virulence"/>
</dbReference>